<evidence type="ECO:0000313" key="5">
    <source>
        <dbReference type="Proteomes" id="UP000297753"/>
    </source>
</evidence>
<protein>
    <submittedName>
        <fullName evidence="4">Efflux RND transporter periplasmic adaptor subunit</fullName>
    </submittedName>
</protein>
<dbReference type="Gene3D" id="2.40.420.20">
    <property type="match status" value="1"/>
</dbReference>
<dbReference type="PANTHER" id="PTHR30469">
    <property type="entry name" value="MULTIDRUG RESISTANCE PROTEIN MDTA"/>
    <property type="match status" value="1"/>
</dbReference>
<dbReference type="GO" id="GO:0015562">
    <property type="term" value="F:efflux transmembrane transporter activity"/>
    <property type="evidence" value="ECO:0007669"/>
    <property type="project" value="TreeGrafter"/>
</dbReference>
<feature type="domain" description="Multidrug resistance protein MdtA-like alpha-helical hairpin" evidence="3">
    <location>
        <begin position="93"/>
        <end position="151"/>
    </location>
</feature>
<evidence type="ECO:0000259" key="3">
    <source>
        <dbReference type="Pfam" id="PF25876"/>
    </source>
</evidence>
<dbReference type="InterPro" id="IPR006143">
    <property type="entry name" value="RND_pump_MFP"/>
</dbReference>
<reference evidence="4 5" key="1">
    <citation type="submission" date="2019-01" db="EMBL/GenBank/DDBJ databases">
        <title>Vibrio BEI176 sp. nov, a marine bacterium isolated from China: eastern marignal seas.</title>
        <authorList>
            <person name="Li B."/>
        </authorList>
    </citation>
    <scope>NUCLEOTIDE SEQUENCE [LARGE SCALE GENOMIC DNA]</scope>
    <source>
        <strain evidence="4 5">BEI176</strain>
    </source>
</reference>
<keyword evidence="5" id="KW-1185">Reference proteome</keyword>
<evidence type="ECO:0000313" key="4">
    <source>
        <dbReference type="EMBL" id="TFH89649.1"/>
    </source>
</evidence>
<dbReference type="InterPro" id="IPR058624">
    <property type="entry name" value="MdtA-like_HH"/>
</dbReference>
<name>A0A4Y8W9Q4_9VIBR</name>
<dbReference type="Pfam" id="PF25876">
    <property type="entry name" value="HH_MFP_RND"/>
    <property type="match status" value="1"/>
</dbReference>
<dbReference type="NCBIfam" id="TIGR01730">
    <property type="entry name" value="RND_mfp"/>
    <property type="match status" value="1"/>
</dbReference>
<evidence type="ECO:0000256" key="1">
    <source>
        <dbReference type="ARBA" id="ARBA00009477"/>
    </source>
</evidence>
<dbReference type="EMBL" id="SATR01000052">
    <property type="protein sequence ID" value="TFH89649.1"/>
    <property type="molecule type" value="Genomic_DNA"/>
</dbReference>
<dbReference type="OrthoDB" id="2110899at2"/>
<accession>A0A4Y8W9Q4</accession>
<dbReference type="GO" id="GO:1990281">
    <property type="term" value="C:efflux pump complex"/>
    <property type="evidence" value="ECO:0007669"/>
    <property type="project" value="TreeGrafter"/>
</dbReference>
<dbReference type="Gene3D" id="2.40.50.100">
    <property type="match status" value="1"/>
</dbReference>
<dbReference type="AlphaFoldDB" id="A0A4Y8W9Q4"/>
<comment type="caution">
    <text evidence="4">The sequence shown here is derived from an EMBL/GenBank/DDBJ whole genome shotgun (WGS) entry which is preliminary data.</text>
</comment>
<dbReference type="Gene3D" id="1.10.287.470">
    <property type="entry name" value="Helix hairpin bin"/>
    <property type="match status" value="1"/>
</dbReference>
<gene>
    <name evidence="4" type="ORF">ELS82_21120</name>
</gene>
<evidence type="ECO:0000256" key="2">
    <source>
        <dbReference type="SAM" id="Coils"/>
    </source>
</evidence>
<dbReference type="SUPFAM" id="SSF111369">
    <property type="entry name" value="HlyD-like secretion proteins"/>
    <property type="match status" value="1"/>
</dbReference>
<comment type="similarity">
    <text evidence="1">Belongs to the membrane fusion protein (MFP) (TC 8.A.1) family.</text>
</comment>
<dbReference type="PROSITE" id="PS51257">
    <property type="entry name" value="PROKAR_LIPOPROTEIN"/>
    <property type="match status" value="1"/>
</dbReference>
<organism evidence="4 5">
    <name type="scientific">Vibrio ouci</name>
    <dbReference type="NCBI Taxonomy" id="2499078"/>
    <lineage>
        <taxon>Bacteria</taxon>
        <taxon>Pseudomonadati</taxon>
        <taxon>Pseudomonadota</taxon>
        <taxon>Gammaproteobacteria</taxon>
        <taxon>Vibrionales</taxon>
        <taxon>Vibrionaceae</taxon>
        <taxon>Vibrio</taxon>
    </lineage>
</organism>
<dbReference type="PANTHER" id="PTHR30469:SF20">
    <property type="entry name" value="EFFLUX RND TRANSPORTER PERIPLASMIC ADAPTOR SUBUNIT"/>
    <property type="match status" value="1"/>
</dbReference>
<keyword evidence="2" id="KW-0175">Coiled coil</keyword>
<dbReference type="RefSeq" id="WP_134837228.1">
    <property type="nucleotide sequence ID" value="NZ_SATR01000052.1"/>
</dbReference>
<dbReference type="Proteomes" id="UP000297753">
    <property type="component" value="Unassembled WGS sequence"/>
</dbReference>
<sequence>MLSNKFAVAMLSASVLVACTPEVEHRPTKPVMVDTFTVEQASQSQFRNFNAQVMPAELTPLAFRMDGELSSMLVKEGDRVSKGQVVALLDDAKSKQQLVDAQVKYELAFKQAKRGEELRSNKMISRAELDELNANLQLANANLGAAKASMRYTRLIAPFDGVISSVDKKKHENVTPGEQVVTIYQNEQVYVKIEVSDSVLAMLNPEVNAQGYQPTATFAGHEGSYPVSYLEHTSELHPQSQTYEIWLNMPQIEHQILPGTSARVSVDLIKAGLSTFEAYQLPMTAIDAGSEAQQFHVWKLESGEAHKYPISVDQITGNGALVASGISKGDVLINSNLRKLREGMEIKGVEL</sequence>
<feature type="coiled-coil region" evidence="2">
    <location>
        <begin position="122"/>
        <end position="149"/>
    </location>
</feature>
<proteinExistence type="inferred from homology"/>